<protein>
    <recommendedName>
        <fullName evidence="2">BPP domain-containing protein</fullName>
    </recommendedName>
</protein>
<feature type="domain" description="BPP" evidence="2">
    <location>
        <begin position="19"/>
        <end position="315"/>
    </location>
</feature>
<gene>
    <name evidence="3" type="ORF">C2869_08135</name>
</gene>
<dbReference type="KEGG" id="cate:C2869_08135"/>
<sequence length="652" mass="71325">MILMPLSCKLSSIACLLSLSLSASTLAYAGSSAPKAPITLSNIESVKALDNQHWLVSSEAQGLNLINQQQQAIAQVKGKFEQIDARTWQTDQGRISVVAAVNKAQNALDLYRFHWQSQTFSLLSRQKISQAGLDGVCLKHNTSENALYAFLIKADMPVEQRWVLDTATLAPQQKVIRELPISHGITSCAVDDNQQAIYIAEALVGIWQFSTHAEAEPDRQPLSLLQPFGRLSQEIEQISVLDDGSVLVSQTGTKQAVRVKTQHKLVSGLPAIEHITLNSAEVEALDGIWQQDTLQLGYYGEDIGLQLIQQTSQAQTPAKLRQFAVVPALVETTPVAKLGDAADDPAIWFNPKQPQKSLVLGTDKQAGLGVYDLQGQELQFIASGRINNVDLVDSFTLNGQDVALASASQRDHNSIALYAIDKRSQQVTELDQVPTNLPEVYGLCMAQYQQQTYVLINDKDGRYQQYAISQDSTGLQGQLVREFKLADQPEGCDVNQATGELFVGVEDMGIWVTHIDPQRAMPLRSVFQLTDKSLAAKWLKDDIEGLAVYQNGDNSYLVVSSQGNDSYALFKASQPYSYLGSFRVTANLYQGIDGASETDGLDVSSANFGGEFSQGMLVVQDGRNVMPVQPQNFKYVAFSSILKQLGLPAKAP</sequence>
<dbReference type="GO" id="GO:0016158">
    <property type="term" value="F:inositol hexakisphosphate 3-phosphatase activity"/>
    <property type="evidence" value="ECO:0007669"/>
    <property type="project" value="InterPro"/>
</dbReference>
<dbReference type="InterPro" id="IPR003431">
    <property type="entry name" value="B-propeller_Phytase"/>
</dbReference>
<feature type="chain" id="PRO_5015552934" description="BPP domain-containing protein" evidence="1">
    <location>
        <begin position="30"/>
        <end position="652"/>
    </location>
</feature>
<keyword evidence="4" id="KW-1185">Reference proteome</keyword>
<accession>A0A2S0VQA9</accession>
<dbReference type="InterPro" id="IPR011042">
    <property type="entry name" value="6-blade_b-propeller_TolB-like"/>
</dbReference>
<dbReference type="SUPFAM" id="SSF50956">
    <property type="entry name" value="Thermostable phytase (3-phytase)"/>
    <property type="match status" value="2"/>
</dbReference>
<evidence type="ECO:0000259" key="2">
    <source>
        <dbReference type="PROSITE" id="PS51662"/>
    </source>
</evidence>
<evidence type="ECO:0000256" key="1">
    <source>
        <dbReference type="SAM" id="SignalP"/>
    </source>
</evidence>
<evidence type="ECO:0000313" key="3">
    <source>
        <dbReference type="EMBL" id="AWB66398.1"/>
    </source>
</evidence>
<name>A0A2S0VQA9_9ALTE</name>
<dbReference type="EMBL" id="CP026604">
    <property type="protein sequence ID" value="AWB66398.1"/>
    <property type="molecule type" value="Genomic_DNA"/>
</dbReference>
<dbReference type="AlphaFoldDB" id="A0A2S0VQA9"/>
<feature type="signal peptide" evidence="1">
    <location>
        <begin position="1"/>
        <end position="29"/>
    </location>
</feature>
<organism evidence="3 4">
    <name type="scientific">Saccharobesus litoralis</name>
    <dbReference type="NCBI Taxonomy" id="2172099"/>
    <lineage>
        <taxon>Bacteria</taxon>
        <taxon>Pseudomonadati</taxon>
        <taxon>Pseudomonadota</taxon>
        <taxon>Gammaproteobacteria</taxon>
        <taxon>Alteromonadales</taxon>
        <taxon>Alteromonadaceae</taxon>
        <taxon>Saccharobesus</taxon>
    </lineage>
</organism>
<dbReference type="Gene3D" id="2.120.10.30">
    <property type="entry name" value="TolB, C-terminal domain"/>
    <property type="match status" value="2"/>
</dbReference>
<proteinExistence type="predicted"/>
<evidence type="ECO:0000313" key="4">
    <source>
        <dbReference type="Proteomes" id="UP000244441"/>
    </source>
</evidence>
<dbReference type="Proteomes" id="UP000244441">
    <property type="component" value="Chromosome"/>
</dbReference>
<dbReference type="Pfam" id="PF02333">
    <property type="entry name" value="Phytase"/>
    <property type="match status" value="2"/>
</dbReference>
<reference evidence="3 4" key="1">
    <citation type="submission" date="2018-01" db="EMBL/GenBank/DDBJ databases">
        <title>Genome sequence of a Cantenovulum-like bacteria.</title>
        <authorList>
            <person name="Tan W.R."/>
            <person name="Lau N.-S."/>
            <person name="Go F."/>
            <person name="Amirul A.-A.A."/>
        </authorList>
    </citation>
    <scope>NUCLEOTIDE SEQUENCE [LARGE SCALE GENOMIC DNA]</scope>
    <source>
        <strain evidence="3 4">CCB-QB4</strain>
    </source>
</reference>
<dbReference type="PROSITE" id="PS51662">
    <property type="entry name" value="BP_PHYTASE"/>
    <property type="match status" value="2"/>
</dbReference>
<feature type="domain" description="BPP" evidence="2">
    <location>
        <begin position="316"/>
        <end position="645"/>
    </location>
</feature>
<keyword evidence="1" id="KW-0732">Signal</keyword>